<comment type="caution">
    <text evidence="10">The sequence shown here is derived from an EMBL/GenBank/DDBJ whole genome shotgun (WGS) entry which is preliminary data.</text>
</comment>
<dbReference type="InterPro" id="IPR003594">
    <property type="entry name" value="HATPase_dom"/>
</dbReference>
<organism evidence="10 11">
    <name type="scientific">Paenibacillus nicotianae</name>
    <dbReference type="NCBI Taxonomy" id="1526551"/>
    <lineage>
        <taxon>Bacteria</taxon>
        <taxon>Bacillati</taxon>
        <taxon>Bacillota</taxon>
        <taxon>Bacilli</taxon>
        <taxon>Bacillales</taxon>
        <taxon>Paenibacillaceae</taxon>
        <taxon>Paenibacillus</taxon>
    </lineage>
</organism>
<dbReference type="SMART" id="SM00387">
    <property type="entry name" value="HATPase_c"/>
    <property type="match status" value="1"/>
</dbReference>
<dbReference type="InterPro" id="IPR004358">
    <property type="entry name" value="Sig_transdc_His_kin-like_C"/>
</dbReference>
<keyword evidence="11" id="KW-1185">Reference proteome</keyword>
<dbReference type="PRINTS" id="PR00344">
    <property type="entry name" value="BCTRLSENSOR"/>
</dbReference>
<dbReference type="InterPro" id="IPR005467">
    <property type="entry name" value="His_kinase_dom"/>
</dbReference>
<accession>A0ABW4UYA2</accession>
<dbReference type="EC" id="2.7.13.3" evidence="2"/>
<feature type="transmembrane region" description="Helical" evidence="8">
    <location>
        <begin position="130"/>
        <end position="148"/>
    </location>
</feature>
<sequence length="468" mass="52075">MIPYKQFQNTFDKLITKVKYSLVNQQVAAETSSRGAEGRMATFFKNEKIQMLTVAIGTAVAGEFKINPVQGDLFRIGLGGSAFLLLMLLMNRLPYLKTGIFTALTVVVFRIMLDFIAAPHLFSIEESGRVHTSAGLYYMTFAIGMFVIQSRLTQMNLLLLSGVTALIDFASNTVEMICRWGLTGSDIMIPATWGYIFLVAVIRGFFTTGLYSSIAVSQIRALHSEQKKRMEQMLAVNAGLYGEVFYLRKSMDTIEHLTSSSYRLYTDMKREGLTEYSQRQLSITQEIHEVKKDSQRIAAGLLKLFDQKSQNVLSLFEILDYTIRGNRKYATMLEKKVTFTARLEVNYSTSEYIPLLTILNNLTSNAVEALDNSGSIEVSVCEQGQDTVLTVCDSGKGIEQQASELIFEPGFTTKFAQGGSAATGIGLSHVHDIVSSLGGRIQLREADTSLWKTVFEVKLPTVLLKKGE</sequence>
<dbReference type="GO" id="GO:0004673">
    <property type="term" value="F:protein histidine kinase activity"/>
    <property type="evidence" value="ECO:0007669"/>
    <property type="project" value="UniProtKB-EC"/>
</dbReference>
<protein>
    <recommendedName>
        <fullName evidence="2">histidine kinase</fullName>
        <ecNumber evidence="2">2.7.13.3</ecNumber>
    </recommendedName>
</protein>
<keyword evidence="8" id="KW-1133">Transmembrane helix</keyword>
<evidence type="ECO:0000256" key="5">
    <source>
        <dbReference type="ARBA" id="ARBA00022777"/>
    </source>
</evidence>
<name>A0ABW4UYA2_9BACL</name>
<evidence type="ECO:0000256" key="8">
    <source>
        <dbReference type="SAM" id="Phobius"/>
    </source>
</evidence>
<reference evidence="11" key="1">
    <citation type="journal article" date="2019" name="Int. J. Syst. Evol. Microbiol.">
        <title>The Global Catalogue of Microorganisms (GCM) 10K type strain sequencing project: providing services to taxonomists for standard genome sequencing and annotation.</title>
        <authorList>
            <consortium name="The Broad Institute Genomics Platform"/>
            <consortium name="The Broad Institute Genome Sequencing Center for Infectious Disease"/>
            <person name="Wu L."/>
            <person name="Ma J."/>
        </authorList>
    </citation>
    <scope>NUCLEOTIDE SEQUENCE [LARGE SCALE GENOMIC DNA]</scope>
    <source>
        <strain evidence="11">CGMCC 1.15067</strain>
    </source>
</reference>
<dbReference type="PROSITE" id="PS50109">
    <property type="entry name" value="HIS_KIN"/>
    <property type="match status" value="1"/>
</dbReference>
<dbReference type="Gene3D" id="3.30.565.10">
    <property type="entry name" value="Histidine kinase-like ATPase, C-terminal domain"/>
    <property type="match status" value="1"/>
</dbReference>
<feature type="domain" description="Histidine kinase" evidence="9">
    <location>
        <begin position="355"/>
        <end position="463"/>
    </location>
</feature>
<dbReference type="PANTHER" id="PTHR43065:SF46">
    <property type="entry name" value="C4-DICARBOXYLATE TRANSPORT SENSOR PROTEIN DCTB"/>
    <property type="match status" value="1"/>
</dbReference>
<keyword evidence="3 10" id="KW-0808">Transferase</keyword>
<keyword evidence="7" id="KW-0902">Two-component regulatory system</keyword>
<gene>
    <name evidence="10" type="ORF">ACFSGI_15810</name>
</gene>
<proteinExistence type="predicted"/>
<feature type="transmembrane region" description="Helical" evidence="8">
    <location>
        <begin position="98"/>
        <end position="118"/>
    </location>
</feature>
<evidence type="ECO:0000313" key="10">
    <source>
        <dbReference type="EMBL" id="MFD1991440.1"/>
    </source>
</evidence>
<evidence type="ECO:0000259" key="9">
    <source>
        <dbReference type="PROSITE" id="PS50109"/>
    </source>
</evidence>
<evidence type="ECO:0000256" key="6">
    <source>
        <dbReference type="ARBA" id="ARBA00022840"/>
    </source>
</evidence>
<keyword evidence="5 10" id="KW-0418">Kinase</keyword>
<evidence type="ECO:0000256" key="7">
    <source>
        <dbReference type="ARBA" id="ARBA00023012"/>
    </source>
</evidence>
<dbReference type="SUPFAM" id="SSF55874">
    <property type="entry name" value="ATPase domain of HSP90 chaperone/DNA topoisomerase II/histidine kinase"/>
    <property type="match status" value="1"/>
</dbReference>
<dbReference type="EMBL" id="JBHUGF010000010">
    <property type="protein sequence ID" value="MFD1991440.1"/>
    <property type="molecule type" value="Genomic_DNA"/>
</dbReference>
<dbReference type="PANTHER" id="PTHR43065">
    <property type="entry name" value="SENSOR HISTIDINE KINASE"/>
    <property type="match status" value="1"/>
</dbReference>
<dbReference type="Proteomes" id="UP001597403">
    <property type="component" value="Unassembled WGS sequence"/>
</dbReference>
<keyword evidence="4" id="KW-0547">Nucleotide-binding</keyword>
<evidence type="ECO:0000313" key="11">
    <source>
        <dbReference type="Proteomes" id="UP001597403"/>
    </source>
</evidence>
<keyword evidence="8" id="KW-0472">Membrane</keyword>
<keyword evidence="6" id="KW-0067">ATP-binding</keyword>
<comment type="catalytic activity">
    <reaction evidence="1">
        <text>ATP + protein L-histidine = ADP + protein N-phospho-L-histidine.</text>
        <dbReference type="EC" id="2.7.13.3"/>
    </reaction>
</comment>
<dbReference type="RefSeq" id="WP_379283632.1">
    <property type="nucleotide sequence ID" value="NZ_JBHUGF010000010.1"/>
</dbReference>
<evidence type="ECO:0000256" key="2">
    <source>
        <dbReference type="ARBA" id="ARBA00012438"/>
    </source>
</evidence>
<feature type="transmembrane region" description="Helical" evidence="8">
    <location>
        <begin position="194"/>
        <end position="219"/>
    </location>
</feature>
<keyword evidence="8" id="KW-0812">Transmembrane</keyword>
<dbReference type="InterPro" id="IPR036890">
    <property type="entry name" value="HATPase_C_sf"/>
</dbReference>
<feature type="transmembrane region" description="Helical" evidence="8">
    <location>
        <begin position="73"/>
        <end position="91"/>
    </location>
</feature>
<evidence type="ECO:0000256" key="4">
    <source>
        <dbReference type="ARBA" id="ARBA00022741"/>
    </source>
</evidence>
<dbReference type="Pfam" id="PF02518">
    <property type="entry name" value="HATPase_c"/>
    <property type="match status" value="1"/>
</dbReference>
<evidence type="ECO:0000256" key="3">
    <source>
        <dbReference type="ARBA" id="ARBA00022679"/>
    </source>
</evidence>
<evidence type="ECO:0000256" key="1">
    <source>
        <dbReference type="ARBA" id="ARBA00000085"/>
    </source>
</evidence>